<reference evidence="1" key="1">
    <citation type="journal article" date="2021" name="Proc. Natl. Acad. Sci. U.S.A.">
        <title>A Catalog of Tens of Thousands of Viruses from Human Metagenomes Reveals Hidden Associations with Chronic Diseases.</title>
        <authorList>
            <person name="Tisza M.J."/>
            <person name="Buck C.B."/>
        </authorList>
    </citation>
    <scope>NUCLEOTIDE SEQUENCE</scope>
    <source>
        <strain evidence="1">CtyHC15</strain>
    </source>
</reference>
<proteinExistence type="predicted"/>
<dbReference type="EMBL" id="BK015723">
    <property type="protein sequence ID" value="DAE22001.1"/>
    <property type="molecule type" value="Genomic_DNA"/>
</dbReference>
<sequence>MCIMPQKHIYSKSIRGHICTKHEGGRSLII</sequence>
<evidence type="ECO:0000313" key="1">
    <source>
        <dbReference type="EMBL" id="DAE22001.1"/>
    </source>
</evidence>
<protein>
    <submittedName>
        <fullName evidence="1">Uncharacterized protein</fullName>
    </submittedName>
</protein>
<accession>A0A8S5QT30</accession>
<organism evidence="1">
    <name type="scientific">Siphoviridae sp. ctyHC15</name>
    <dbReference type="NCBI Taxonomy" id="2826524"/>
    <lineage>
        <taxon>Viruses</taxon>
        <taxon>Duplodnaviria</taxon>
        <taxon>Heunggongvirae</taxon>
        <taxon>Uroviricota</taxon>
        <taxon>Caudoviricetes</taxon>
    </lineage>
</organism>
<name>A0A8S5QT30_9CAUD</name>